<name>A0A1B6DAE1_9HEMI</name>
<proteinExistence type="predicted"/>
<sequence length="107" mass="12323">DWGLEPQKALWLYEAILRPRYAAVVWWKATLLKTSRQALNHVQAVVLRGTYRLKRSTPTAAIRMLLNISSLDLEIKSVAAKSSYRLVCGRRWTDKGMGHVTIRKEIM</sequence>
<accession>A0A1B6DAE1</accession>
<dbReference type="AlphaFoldDB" id="A0A1B6DAE1"/>
<feature type="non-terminal residue" evidence="1">
    <location>
        <position position="1"/>
    </location>
</feature>
<gene>
    <name evidence="1" type="ORF">g.44143</name>
</gene>
<feature type="non-terminal residue" evidence="1">
    <location>
        <position position="107"/>
    </location>
</feature>
<evidence type="ECO:0000313" key="1">
    <source>
        <dbReference type="EMBL" id="JAS22622.1"/>
    </source>
</evidence>
<dbReference type="EMBL" id="GEDC01014676">
    <property type="protein sequence ID" value="JAS22622.1"/>
    <property type="molecule type" value="Transcribed_RNA"/>
</dbReference>
<organism evidence="1">
    <name type="scientific">Clastoptera arizonana</name>
    <name type="common">Arizona spittle bug</name>
    <dbReference type="NCBI Taxonomy" id="38151"/>
    <lineage>
        <taxon>Eukaryota</taxon>
        <taxon>Metazoa</taxon>
        <taxon>Ecdysozoa</taxon>
        <taxon>Arthropoda</taxon>
        <taxon>Hexapoda</taxon>
        <taxon>Insecta</taxon>
        <taxon>Pterygota</taxon>
        <taxon>Neoptera</taxon>
        <taxon>Paraneoptera</taxon>
        <taxon>Hemiptera</taxon>
        <taxon>Auchenorrhyncha</taxon>
        <taxon>Cercopoidea</taxon>
        <taxon>Clastopteridae</taxon>
        <taxon>Clastoptera</taxon>
    </lineage>
</organism>
<protein>
    <submittedName>
        <fullName evidence="1">Uncharacterized protein</fullName>
    </submittedName>
</protein>
<reference evidence="1" key="1">
    <citation type="submission" date="2015-12" db="EMBL/GenBank/DDBJ databases">
        <title>De novo transcriptome assembly of four potential Pierce s Disease insect vectors from Arizona vineyards.</title>
        <authorList>
            <person name="Tassone E.E."/>
        </authorList>
    </citation>
    <scope>NUCLEOTIDE SEQUENCE</scope>
</reference>